<sequence>MLNALSSLVAAASTGLQQIGGAGTTASSVTSPPAPTSTAEDNLKSVQLPRYTLNDVCQHCRHDDCWLVIHNRVYDVTSFLTQHPGGVEILWEHAGRDATLAFMGTGHTLDAVALLHQYCIGILVEGSRCDRHVLCSWVRRVVARNES</sequence>
<dbReference type="EMBL" id="JABSTQ010009320">
    <property type="protein sequence ID" value="KAG0430458.1"/>
    <property type="molecule type" value="Genomic_DNA"/>
</dbReference>
<keyword evidence="2" id="KW-1185">Reference proteome</keyword>
<organism evidence="1 2">
    <name type="scientific">Ixodes persulcatus</name>
    <name type="common">Taiga tick</name>
    <dbReference type="NCBI Taxonomy" id="34615"/>
    <lineage>
        <taxon>Eukaryota</taxon>
        <taxon>Metazoa</taxon>
        <taxon>Ecdysozoa</taxon>
        <taxon>Arthropoda</taxon>
        <taxon>Chelicerata</taxon>
        <taxon>Arachnida</taxon>
        <taxon>Acari</taxon>
        <taxon>Parasitiformes</taxon>
        <taxon>Ixodida</taxon>
        <taxon>Ixodoidea</taxon>
        <taxon>Ixodidae</taxon>
        <taxon>Ixodinae</taxon>
        <taxon>Ixodes</taxon>
    </lineage>
</organism>
<accession>A0AC60Q930</accession>
<dbReference type="Proteomes" id="UP000805193">
    <property type="component" value="Unassembled WGS sequence"/>
</dbReference>
<reference evidence="1 2" key="1">
    <citation type="journal article" date="2020" name="Cell">
        <title>Large-Scale Comparative Analyses of Tick Genomes Elucidate Their Genetic Diversity and Vector Capacities.</title>
        <authorList>
            <consortium name="Tick Genome and Microbiome Consortium (TIGMIC)"/>
            <person name="Jia N."/>
            <person name="Wang J."/>
            <person name="Shi W."/>
            <person name="Du L."/>
            <person name="Sun Y."/>
            <person name="Zhan W."/>
            <person name="Jiang J.F."/>
            <person name="Wang Q."/>
            <person name="Zhang B."/>
            <person name="Ji P."/>
            <person name="Bell-Sakyi L."/>
            <person name="Cui X.M."/>
            <person name="Yuan T.T."/>
            <person name="Jiang B.G."/>
            <person name="Yang W.F."/>
            <person name="Lam T.T."/>
            <person name="Chang Q.C."/>
            <person name="Ding S.J."/>
            <person name="Wang X.J."/>
            <person name="Zhu J.G."/>
            <person name="Ruan X.D."/>
            <person name="Zhao L."/>
            <person name="Wei J.T."/>
            <person name="Ye R.Z."/>
            <person name="Que T.C."/>
            <person name="Du C.H."/>
            <person name="Zhou Y.H."/>
            <person name="Cheng J.X."/>
            <person name="Dai P.F."/>
            <person name="Guo W.B."/>
            <person name="Han X.H."/>
            <person name="Huang E.J."/>
            <person name="Li L.F."/>
            <person name="Wei W."/>
            <person name="Gao Y.C."/>
            <person name="Liu J.Z."/>
            <person name="Shao H.Z."/>
            <person name="Wang X."/>
            <person name="Wang C.C."/>
            <person name="Yang T.C."/>
            <person name="Huo Q.B."/>
            <person name="Li W."/>
            <person name="Chen H.Y."/>
            <person name="Chen S.E."/>
            <person name="Zhou L.G."/>
            <person name="Ni X.B."/>
            <person name="Tian J.H."/>
            <person name="Sheng Y."/>
            <person name="Liu T."/>
            <person name="Pan Y.S."/>
            <person name="Xia L.Y."/>
            <person name="Li J."/>
            <person name="Zhao F."/>
            <person name="Cao W.C."/>
        </authorList>
    </citation>
    <scope>NUCLEOTIDE SEQUENCE [LARGE SCALE GENOMIC DNA]</scope>
    <source>
        <strain evidence="1">Iper-2018</strain>
    </source>
</reference>
<protein>
    <submittedName>
        <fullName evidence="1">Uncharacterized protein</fullName>
    </submittedName>
</protein>
<proteinExistence type="predicted"/>
<evidence type="ECO:0000313" key="2">
    <source>
        <dbReference type="Proteomes" id="UP000805193"/>
    </source>
</evidence>
<comment type="caution">
    <text evidence="1">The sequence shown here is derived from an EMBL/GenBank/DDBJ whole genome shotgun (WGS) entry which is preliminary data.</text>
</comment>
<gene>
    <name evidence="1" type="ORF">HPB47_022660</name>
</gene>
<evidence type="ECO:0000313" key="1">
    <source>
        <dbReference type="EMBL" id="KAG0430458.1"/>
    </source>
</evidence>
<name>A0AC60Q930_IXOPE</name>